<evidence type="ECO:0000313" key="2">
    <source>
        <dbReference type="EMBL" id="OOK78292.1"/>
    </source>
</evidence>
<comment type="caution">
    <text evidence="2">The sequence shown here is derived from an EMBL/GenBank/DDBJ whole genome shotgun (WGS) entry which is preliminary data.</text>
</comment>
<feature type="region of interest" description="Disordered" evidence="1">
    <location>
        <begin position="1"/>
        <end position="63"/>
    </location>
</feature>
<name>A0A1V3XGK6_MYCKA</name>
<gene>
    <name evidence="2" type="ORF">BZL30_2573</name>
</gene>
<dbReference type="EMBL" id="MVBM01000002">
    <property type="protein sequence ID" value="OOK78292.1"/>
    <property type="molecule type" value="Genomic_DNA"/>
</dbReference>
<proteinExistence type="predicted"/>
<evidence type="ECO:0000313" key="3">
    <source>
        <dbReference type="Proteomes" id="UP000189229"/>
    </source>
</evidence>
<dbReference type="Proteomes" id="UP000189229">
    <property type="component" value="Unassembled WGS sequence"/>
</dbReference>
<accession>A0A1V3XGK6</accession>
<organism evidence="2 3">
    <name type="scientific">Mycobacterium kansasii</name>
    <dbReference type="NCBI Taxonomy" id="1768"/>
    <lineage>
        <taxon>Bacteria</taxon>
        <taxon>Bacillati</taxon>
        <taxon>Actinomycetota</taxon>
        <taxon>Actinomycetes</taxon>
        <taxon>Mycobacteriales</taxon>
        <taxon>Mycobacteriaceae</taxon>
        <taxon>Mycobacterium</taxon>
    </lineage>
</organism>
<reference evidence="2 3" key="1">
    <citation type="submission" date="2017-02" db="EMBL/GenBank/DDBJ databases">
        <title>Complete genome sequences of Mycobacterium kansasii strains isolated from rhesus macaques.</title>
        <authorList>
            <person name="Panda A."/>
            <person name="Nagaraj S."/>
            <person name="Zhao X."/>
            <person name="Tettelin H."/>
            <person name="Detolla L.J."/>
        </authorList>
    </citation>
    <scope>NUCLEOTIDE SEQUENCE [LARGE SCALE GENOMIC DNA]</scope>
    <source>
        <strain evidence="2 3">11-3813</strain>
    </source>
</reference>
<protein>
    <submittedName>
        <fullName evidence="2">Uncharacterized protein</fullName>
    </submittedName>
</protein>
<dbReference type="AlphaFoldDB" id="A0A1V3XGK6"/>
<evidence type="ECO:0000256" key="1">
    <source>
        <dbReference type="SAM" id="MobiDB-lite"/>
    </source>
</evidence>
<sequence>MLSNHRAVPGIRPPPKNLFKPCAASVRPSTSRRISNPTSYGVIPSKLDHPAQLPAATASRRFR</sequence>
<feature type="compositionally biased region" description="Polar residues" evidence="1">
    <location>
        <begin position="27"/>
        <end position="39"/>
    </location>
</feature>